<accession>A0A444W9N5</accession>
<dbReference type="Proteomes" id="UP000289775">
    <property type="component" value="Unassembled WGS sequence"/>
</dbReference>
<proteinExistence type="predicted"/>
<evidence type="ECO:0000313" key="4">
    <source>
        <dbReference type="Proteomes" id="UP000289775"/>
    </source>
</evidence>
<keyword evidence="4" id="KW-1185">Reference proteome</keyword>
<feature type="region of interest" description="Disordered" evidence="1">
    <location>
        <begin position="30"/>
        <end position="63"/>
    </location>
</feature>
<comment type="caution">
    <text evidence="3">The sequence shown here is derived from an EMBL/GenBank/DDBJ whole genome shotgun (WGS) entry which is preliminary data.</text>
</comment>
<evidence type="ECO:0000313" key="3">
    <source>
        <dbReference type="EMBL" id="RYJ42462.1"/>
    </source>
</evidence>
<gene>
    <name evidence="3" type="ORF">NU09_2248</name>
</gene>
<feature type="signal peptide" evidence="2">
    <location>
        <begin position="1"/>
        <end position="25"/>
    </location>
</feature>
<evidence type="ECO:0000256" key="1">
    <source>
        <dbReference type="SAM" id="MobiDB-lite"/>
    </source>
</evidence>
<dbReference type="OrthoDB" id="9855926at2"/>
<evidence type="ECO:0000256" key="2">
    <source>
        <dbReference type="SAM" id="SignalP"/>
    </source>
</evidence>
<feature type="chain" id="PRO_5019372590" description="Lipoprotein" evidence="2">
    <location>
        <begin position="26"/>
        <end position="63"/>
    </location>
</feature>
<dbReference type="EMBL" id="JUIW01000007">
    <property type="protein sequence ID" value="RYJ42462.1"/>
    <property type="molecule type" value="Genomic_DNA"/>
</dbReference>
<feature type="compositionally biased region" description="Basic and acidic residues" evidence="1">
    <location>
        <begin position="30"/>
        <end position="46"/>
    </location>
</feature>
<dbReference type="RefSeq" id="WP_129751363.1">
    <property type="nucleotide sequence ID" value="NZ_JUIW01000007.1"/>
</dbReference>
<keyword evidence="2" id="KW-0732">Signal</keyword>
<name>A0A444W9N5_9FLAO</name>
<organism evidence="3 4">
    <name type="scientific">Flavobacterium beibuense</name>
    <dbReference type="NCBI Taxonomy" id="657326"/>
    <lineage>
        <taxon>Bacteria</taxon>
        <taxon>Pseudomonadati</taxon>
        <taxon>Bacteroidota</taxon>
        <taxon>Flavobacteriia</taxon>
        <taxon>Flavobacteriales</taxon>
        <taxon>Flavobacteriaceae</taxon>
        <taxon>Flavobacterium</taxon>
    </lineage>
</organism>
<sequence length="63" mass="7077">MKRTLQQFAAPITAMLLLMVVTACSNITHNKTEDSNQDNFKQEKNLSEAPDMNNDLMPAKPKV</sequence>
<reference evidence="3 4" key="1">
    <citation type="submission" date="2014-12" db="EMBL/GenBank/DDBJ databases">
        <title>Genome sequence of Flavobacterium beibuense RSKm HC5.</title>
        <authorList>
            <person name="Kim J.F."/>
            <person name="Song J.Y."/>
            <person name="Kwak M.-J."/>
            <person name="Lee S.-W."/>
        </authorList>
    </citation>
    <scope>NUCLEOTIDE SEQUENCE [LARGE SCALE GENOMIC DNA]</scope>
    <source>
        <strain evidence="3 4">RSKm HC5</strain>
    </source>
</reference>
<dbReference type="AlphaFoldDB" id="A0A444W9N5"/>
<evidence type="ECO:0008006" key="5">
    <source>
        <dbReference type="Google" id="ProtNLM"/>
    </source>
</evidence>
<protein>
    <recommendedName>
        <fullName evidence="5">Lipoprotein</fullName>
    </recommendedName>
</protein>
<dbReference type="PROSITE" id="PS51257">
    <property type="entry name" value="PROKAR_LIPOPROTEIN"/>
    <property type="match status" value="1"/>
</dbReference>